<evidence type="ECO:0000313" key="3">
    <source>
        <dbReference type="Proteomes" id="UP000789524"/>
    </source>
</evidence>
<feature type="compositionally biased region" description="Basic and acidic residues" evidence="1">
    <location>
        <begin position="1"/>
        <end position="17"/>
    </location>
</feature>
<sequence length="179" mass="19541">MADGSPEDRAGSTRIDDLTFSASEPSCCDTKKCSGPTLDGVRLKLSFYTELDSCENCETRGVVAERTVTTDSRKTPASTLEDGDDRKKRCFDRYDSSESSDSRLYKPIILCGTISITETILKEICPSGTPFTIASEAVEMQDYAAIEGLEGWRATPEQRIVLPGLIGVYPAPRGNIHES</sequence>
<dbReference type="AlphaFoldDB" id="A0A8J2QHN0"/>
<gene>
    <name evidence="2" type="ORF">DCHRY22_LOCUS4193</name>
</gene>
<protein>
    <submittedName>
        <fullName evidence="2">(African queen) hypothetical protein</fullName>
    </submittedName>
</protein>
<dbReference type="Proteomes" id="UP000789524">
    <property type="component" value="Unassembled WGS sequence"/>
</dbReference>
<comment type="caution">
    <text evidence="2">The sequence shown here is derived from an EMBL/GenBank/DDBJ whole genome shotgun (WGS) entry which is preliminary data.</text>
</comment>
<keyword evidence="3" id="KW-1185">Reference proteome</keyword>
<proteinExistence type="predicted"/>
<dbReference type="OrthoDB" id="8184381at2759"/>
<accession>A0A8J2QHN0</accession>
<organism evidence="2 3">
    <name type="scientific">Danaus chrysippus</name>
    <name type="common">African queen</name>
    <dbReference type="NCBI Taxonomy" id="151541"/>
    <lineage>
        <taxon>Eukaryota</taxon>
        <taxon>Metazoa</taxon>
        <taxon>Ecdysozoa</taxon>
        <taxon>Arthropoda</taxon>
        <taxon>Hexapoda</taxon>
        <taxon>Insecta</taxon>
        <taxon>Pterygota</taxon>
        <taxon>Neoptera</taxon>
        <taxon>Endopterygota</taxon>
        <taxon>Lepidoptera</taxon>
        <taxon>Glossata</taxon>
        <taxon>Ditrysia</taxon>
        <taxon>Papilionoidea</taxon>
        <taxon>Nymphalidae</taxon>
        <taxon>Danainae</taxon>
        <taxon>Danaini</taxon>
        <taxon>Danaina</taxon>
        <taxon>Danaus</taxon>
        <taxon>Anosia</taxon>
    </lineage>
</organism>
<evidence type="ECO:0000256" key="1">
    <source>
        <dbReference type="SAM" id="MobiDB-lite"/>
    </source>
</evidence>
<evidence type="ECO:0000313" key="2">
    <source>
        <dbReference type="EMBL" id="CAG9562935.1"/>
    </source>
</evidence>
<reference evidence="2" key="1">
    <citation type="submission" date="2021-09" db="EMBL/GenBank/DDBJ databases">
        <authorList>
            <person name="Martin H S."/>
        </authorList>
    </citation>
    <scope>NUCLEOTIDE SEQUENCE</scope>
</reference>
<feature type="region of interest" description="Disordered" evidence="1">
    <location>
        <begin position="1"/>
        <end position="25"/>
    </location>
</feature>
<name>A0A8J2QHN0_9NEOP</name>
<dbReference type="EMBL" id="CAKASE010000049">
    <property type="protein sequence ID" value="CAG9562935.1"/>
    <property type="molecule type" value="Genomic_DNA"/>
</dbReference>